<evidence type="ECO:0000313" key="2">
    <source>
        <dbReference type="EMBL" id="AGE94806.1"/>
    </source>
</evidence>
<reference evidence="2 3" key="1">
    <citation type="journal article" date="2013" name="Appl. Microbiol. Biotechnol.">
        <title>Glycerol assimilation and production of 1,3-propanediol by Citrobacter amalonaticus Y19.</title>
        <authorList>
            <person name="Ainala S.K."/>
            <person name="Ashok S."/>
            <person name="Ko Y."/>
            <person name="Park S."/>
        </authorList>
    </citation>
    <scope>NUCLEOTIDE SEQUENCE [LARGE SCALE GENOMIC DNA]</scope>
    <source>
        <strain evidence="2 3">Y19</strain>
    </source>
</reference>
<dbReference type="RefSeq" id="WP_046481426.1">
    <property type="nucleotide sequence ID" value="NZ_CP011132.1"/>
</dbReference>
<evidence type="ECO:0000256" key="1">
    <source>
        <dbReference type="SAM" id="Coils"/>
    </source>
</evidence>
<proteinExistence type="predicted"/>
<evidence type="ECO:0008006" key="4">
    <source>
        <dbReference type="Google" id="ProtNLM"/>
    </source>
</evidence>
<feature type="coiled-coil region" evidence="1">
    <location>
        <begin position="10"/>
        <end position="37"/>
    </location>
</feature>
<dbReference type="Proteomes" id="UP000034085">
    <property type="component" value="Chromosome"/>
</dbReference>
<dbReference type="HOGENOM" id="CLU_2057226_0_0_6"/>
<dbReference type="AlphaFoldDB" id="M1K206"/>
<keyword evidence="1" id="KW-0175">Coiled coil</keyword>
<dbReference type="EMBL" id="CP011132">
    <property type="protein sequence ID" value="AGE94806.1"/>
    <property type="molecule type" value="Genomic_DNA"/>
</dbReference>
<dbReference type="PATRIC" id="fig|1261127.3.peg.2203"/>
<accession>M1K206</accession>
<dbReference type="KEGG" id="cama:F384_10585"/>
<name>M1K206_CITAM</name>
<protein>
    <recommendedName>
        <fullName evidence="4">Nucleoid-associated protein YbaB</fullName>
    </recommendedName>
</protein>
<gene>
    <name evidence="2" type="ORF">F384_10585</name>
</gene>
<sequence>MALEKRVEALEKSLLRMRQANNEINCAIDELSASVRQQLKVNDKGLQEQGDKVTLADGGITVHLKGGGFIVINCFSAPVSESDKLRQAMEKAATAGAEAAMKQIHQDFIFRGPLRRLLGLG</sequence>
<evidence type="ECO:0000313" key="3">
    <source>
        <dbReference type="Proteomes" id="UP000034085"/>
    </source>
</evidence>
<organism evidence="2 3">
    <name type="scientific">Citrobacter amalonaticus Y19</name>
    <dbReference type="NCBI Taxonomy" id="1261127"/>
    <lineage>
        <taxon>Bacteria</taxon>
        <taxon>Pseudomonadati</taxon>
        <taxon>Pseudomonadota</taxon>
        <taxon>Gammaproteobacteria</taxon>
        <taxon>Enterobacterales</taxon>
        <taxon>Enterobacteriaceae</taxon>
        <taxon>Citrobacter</taxon>
    </lineage>
</organism>